<dbReference type="GO" id="GO:0003723">
    <property type="term" value="F:RNA binding"/>
    <property type="evidence" value="ECO:0007669"/>
    <property type="project" value="TreeGrafter"/>
</dbReference>
<dbReference type="GO" id="GO:0017101">
    <property type="term" value="C:aminoacyl-tRNA synthetase multienzyme complex"/>
    <property type="evidence" value="ECO:0007669"/>
    <property type="project" value="TreeGrafter"/>
</dbReference>
<dbReference type="GO" id="GO:0006422">
    <property type="term" value="P:aspartyl-tRNA aminoacylation"/>
    <property type="evidence" value="ECO:0007669"/>
    <property type="project" value="UniProtKB-UniRule"/>
</dbReference>
<keyword evidence="5 9" id="KW-0547">Nucleotide-binding</keyword>
<dbReference type="KEGG" id="mpec:B9O19_00627"/>
<dbReference type="GO" id="GO:0005524">
    <property type="term" value="F:ATP binding"/>
    <property type="evidence" value="ECO:0007669"/>
    <property type="project" value="UniProtKB-UniRule"/>
</dbReference>
<keyword evidence="6 9" id="KW-0067">ATP-binding</keyword>
<comment type="caution">
    <text evidence="9">Lacks conserved residue(s) required for the propagation of feature annotation.</text>
</comment>
<evidence type="ECO:0000256" key="9">
    <source>
        <dbReference type="HAMAP-Rule" id="MF_02075"/>
    </source>
</evidence>
<comment type="function">
    <text evidence="9">Catalyzes the attachment of L-aspartate to tRNA(Asp) in a two-step reaction: L-aspartate is first activated by ATP to form Asp-AMP and then transferred to the acceptor end of tRNA(Asp).</text>
</comment>
<keyword evidence="7 9" id="KW-0648">Protein biosynthesis</keyword>
<organism evidence="11 12">
    <name type="scientific">Monoglobus pectinilyticus</name>
    <dbReference type="NCBI Taxonomy" id="1981510"/>
    <lineage>
        <taxon>Bacteria</taxon>
        <taxon>Bacillati</taxon>
        <taxon>Bacillota</taxon>
        <taxon>Clostridia</taxon>
        <taxon>Monoglobales</taxon>
        <taxon>Monoglobaceae</taxon>
        <taxon>Monoglobus</taxon>
    </lineage>
</organism>
<dbReference type="PROSITE" id="PS50862">
    <property type="entry name" value="AA_TRNA_LIGASE_II"/>
    <property type="match status" value="1"/>
</dbReference>
<dbReference type="InterPro" id="IPR004365">
    <property type="entry name" value="NA-bd_OB_tRNA"/>
</dbReference>
<feature type="binding site" evidence="9">
    <location>
        <position position="378"/>
    </location>
    <ligand>
        <name>L-aspartate</name>
        <dbReference type="ChEBI" id="CHEBI:29991"/>
    </ligand>
</feature>
<dbReference type="SUPFAM" id="SSF55681">
    <property type="entry name" value="Class II aaRS and biotin synthetases"/>
    <property type="match status" value="1"/>
</dbReference>
<dbReference type="Pfam" id="PF00152">
    <property type="entry name" value="tRNA-synt_2"/>
    <property type="match status" value="1"/>
</dbReference>
<evidence type="ECO:0000259" key="10">
    <source>
        <dbReference type="PROSITE" id="PS50862"/>
    </source>
</evidence>
<reference evidence="11 12" key="1">
    <citation type="submission" date="2017-04" db="EMBL/GenBank/DDBJ databases">
        <title>Monoglobus pectinilyticus 14 draft genome.</title>
        <authorList>
            <person name="Kim C."/>
            <person name="Rosendale D.I."/>
            <person name="Kelly W.J."/>
            <person name="Tannock G.W."/>
            <person name="Patchett M.L."/>
            <person name="Jordens J.Z."/>
        </authorList>
    </citation>
    <scope>NUCLEOTIDE SEQUENCE [LARGE SCALE GENOMIC DNA]</scope>
    <source>
        <strain evidence="11 12">14</strain>
    </source>
</reference>
<proteinExistence type="inferred from homology"/>
<dbReference type="NCBIfam" id="NF003483">
    <property type="entry name" value="PRK05159.1"/>
    <property type="match status" value="1"/>
</dbReference>
<feature type="binding site" evidence="9">
    <location>
        <position position="224"/>
    </location>
    <ligand>
        <name>L-aspartate</name>
        <dbReference type="ChEBI" id="CHEBI:29991"/>
    </ligand>
</feature>
<dbReference type="InterPro" id="IPR012340">
    <property type="entry name" value="NA-bd_OB-fold"/>
</dbReference>
<comment type="subcellular location">
    <subcellularLocation>
        <location evidence="1 9">Cytoplasm</location>
    </subcellularLocation>
</comment>
<dbReference type="OrthoDB" id="9762036at2"/>
<evidence type="ECO:0000256" key="1">
    <source>
        <dbReference type="ARBA" id="ARBA00004496"/>
    </source>
</evidence>
<accession>A0A2K9P0M8</accession>
<name>A0A2K9P0M8_9FIRM</name>
<dbReference type="Gene3D" id="3.30.930.10">
    <property type="entry name" value="Bira Bifunctional Protein, Domain 2"/>
    <property type="match status" value="1"/>
</dbReference>
<evidence type="ECO:0000313" key="11">
    <source>
        <dbReference type="EMBL" id="AUO18810.1"/>
    </source>
</evidence>
<evidence type="ECO:0000256" key="4">
    <source>
        <dbReference type="ARBA" id="ARBA00022598"/>
    </source>
</evidence>
<evidence type="ECO:0000256" key="8">
    <source>
        <dbReference type="ARBA" id="ARBA00023146"/>
    </source>
</evidence>
<dbReference type="InterPro" id="IPR004523">
    <property type="entry name" value="Asp-tRNA_synthase_2"/>
</dbReference>
<dbReference type="Proteomes" id="UP000235589">
    <property type="component" value="Chromosome"/>
</dbReference>
<dbReference type="PANTHER" id="PTHR43450">
    <property type="entry name" value="ASPARTYL-TRNA SYNTHETASE"/>
    <property type="match status" value="1"/>
</dbReference>
<dbReference type="Gene3D" id="2.40.50.140">
    <property type="entry name" value="Nucleic acid-binding proteins"/>
    <property type="match status" value="1"/>
</dbReference>
<dbReference type="Pfam" id="PF01336">
    <property type="entry name" value="tRNA_anti-codon"/>
    <property type="match status" value="1"/>
</dbReference>
<dbReference type="InterPro" id="IPR004364">
    <property type="entry name" value="Aa-tRNA-synt_II"/>
</dbReference>
<feature type="binding site" evidence="9">
    <location>
        <begin position="224"/>
        <end position="226"/>
    </location>
    <ligand>
        <name>ATP</name>
        <dbReference type="ChEBI" id="CHEBI:30616"/>
    </ligand>
</feature>
<dbReference type="PANTHER" id="PTHR43450:SF1">
    <property type="entry name" value="ASPARTATE--TRNA LIGASE, CYTOPLASMIC"/>
    <property type="match status" value="1"/>
</dbReference>
<dbReference type="AlphaFoldDB" id="A0A2K9P0M8"/>
<keyword evidence="4 9" id="KW-0436">Ligase</keyword>
<comment type="catalytic activity">
    <reaction evidence="9">
        <text>tRNA(Asp) + L-aspartate + ATP = L-aspartyl-tRNA(Asp) + AMP + diphosphate</text>
        <dbReference type="Rhea" id="RHEA:19649"/>
        <dbReference type="Rhea" id="RHEA-COMP:9660"/>
        <dbReference type="Rhea" id="RHEA-COMP:9678"/>
        <dbReference type="ChEBI" id="CHEBI:29991"/>
        <dbReference type="ChEBI" id="CHEBI:30616"/>
        <dbReference type="ChEBI" id="CHEBI:33019"/>
        <dbReference type="ChEBI" id="CHEBI:78442"/>
        <dbReference type="ChEBI" id="CHEBI:78516"/>
        <dbReference type="ChEBI" id="CHEBI:456215"/>
        <dbReference type="EC" id="6.1.1.12"/>
    </reaction>
</comment>
<dbReference type="GeneID" id="98062055"/>
<dbReference type="EMBL" id="CP020991">
    <property type="protein sequence ID" value="AUO18810.1"/>
    <property type="molecule type" value="Genomic_DNA"/>
</dbReference>
<evidence type="ECO:0000313" key="12">
    <source>
        <dbReference type="Proteomes" id="UP000235589"/>
    </source>
</evidence>
<evidence type="ECO:0000256" key="6">
    <source>
        <dbReference type="ARBA" id="ARBA00022840"/>
    </source>
</evidence>
<keyword evidence="8 9" id="KW-0030">Aminoacyl-tRNA synthetase</keyword>
<evidence type="ECO:0000256" key="7">
    <source>
        <dbReference type="ARBA" id="ARBA00022917"/>
    </source>
</evidence>
<dbReference type="InterPro" id="IPR006195">
    <property type="entry name" value="aa-tRNA-synth_II"/>
</dbReference>
<keyword evidence="12" id="KW-1185">Reference proteome</keyword>
<comment type="similarity">
    <text evidence="2 9">Belongs to the class-II aminoacyl-tRNA synthetase family. Type 2 subfamily.</text>
</comment>
<dbReference type="GO" id="GO:0005829">
    <property type="term" value="C:cytosol"/>
    <property type="evidence" value="ECO:0007669"/>
    <property type="project" value="TreeGrafter"/>
</dbReference>
<dbReference type="PRINTS" id="PR01042">
    <property type="entry name" value="TRNASYNTHASP"/>
</dbReference>
<feature type="binding site" evidence="9">
    <location>
        <begin position="419"/>
        <end position="422"/>
    </location>
    <ligand>
        <name>ATP</name>
        <dbReference type="ChEBI" id="CHEBI:30616"/>
    </ligand>
</feature>
<dbReference type="SUPFAM" id="SSF50249">
    <property type="entry name" value="Nucleic acid-binding proteins"/>
    <property type="match status" value="1"/>
</dbReference>
<feature type="binding site" evidence="9">
    <location>
        <position position="374"/>
    </location>
    <ligand>
        <name>L-aspartate</name>
        <dbReference type="ChEBI" id="CHEBI:29991"/>
    </ligand>
</feature>
<feature type="binding site" evidence="9">
    <location>
        <position position="371"/>
    </location>
    <ligand>
        <name>ATP</name>
        <dbReference type="ChEBI" id="CHEBI:30616"/>
    </ligand>
</feature>
<comment type="subunit">
    <text evidence="9">Homodimer.</text>
</comment>
<sequence length="448" mass="51410">MEMIDLSRYTGKYDIETVIDGFEKGTVKDGDTVEIEGMIHRIRAMKSFAFFVLRTQRNLVQCVYEPSDSDKPIADFKEEDSVRLTGTIKKDDRSALGFEIHINSIEVLSSPAENMPIVINKKKLDCNVDIKLDYRPLSLRNPHERAALKIVDGIINAFRSFMHGEGFTEFVPPKIVSAGAEGGADMFEVDYFGEKALLNQSPQMYKQMMVGVFKKVYTVAPVFRAEKHSTSRHINEFEGLDFEMGFIDSFEDIMAVEARFMKYMFDYLKTNYSPELKELGVELSEIPDIPQFKFMEIKEIIAEKYNREFRNPNDLEPEEERLIGEYVMETYGSPLVFVTHYPSKKRPFYAMDDPENPKYTLSFDLLLNGAEVTTGGQRIHDYQMQLDKIKSRGMNPEEFSDFLMMHKYGMPPHGGLGIGLERLAMKLLGVDNIRTVTAFPRDIGRINP</sequence>
<feature type="binding site" evidence="9">
    <location>
        <position position="181"/>
    </location>
    <ligand>
        <name>L-aspartate</name>
        <dbReference type="ChEBI" id="CHEBI:29991"/>
    </ligand>
</feature>
<dbReference type="RefSeq" id="WP_102365062.1">
    <property type="nucleotide sequence ID" value="NZ_CP020991.1"/>
</dbReference>
<evidence type="ECO:0000256" key="2">
    <source>
        <dbReference type="ARBA" id="ARBA00005312"/>
    </source>
</evidence>
<feature type="domain" description="Aminoacyl-transfer RNA synthetases class-II family profile" evidence="10">
    <location>
        <begin position="148"/>
        <end position="448"/>
    </location>
</feature>
<feature type="region of interest" description="Aspartate" evidence="9">
    <location>
        <begin position="203"/>
        <end position="206"/>
    </location>
</feature>
<evidence type="ECO:0000256" key="3">
    <source>
        <dbReference type="ARBA" id="ARBA00022490"/>
    </source>
</evidence>
<gene>
    <name evidence="9" type="primary">aspS</name>
    <name evidence="11" type="ORF">B9O19_00627</name>
</gene>
<dbReference type="HAMAP" id="MF_02075">
    <property type="entry name" value="Asp_tRNA_synth_type2"/>
    <property type="match status" value="1"/>
</dbReference>
<dbReference type="GO" id="GO:0004815">
    <property type="term" value="F:aspartate-tRNA ligase activity"/>
    <property type="evidence" value="ECO:0007669"/>
    <property type="project" value="UniProtKB-UniRule"/>
</dbReference>
<protein>
    <recommendedName>
        <fullName evidence="9">Aspartate--tRNA ligase</fullName>
        <ecNumber evidence="9">6.1.1.12</ecNumber>
    </recommendedName>
    <alternativeName>
        <fullName evidence="9">Aspartyl-tRNA synthetase</fullName>
        <shortName evidence="9">AspRS</shortName>
    </alternativeName>
</protein>
<evidence type="ECO:0000256" key="5">
    <source>
        <dbReference type="ARBA" id="ARBA00022741"/>
    </source>
</evidence>
<keyword evidence="3 9" id="KW-0963">Cytoplasm</keyword>
<dbReference type="GO" id="GO:0140096">
    <property type="term" value="F:catalytic activity, acting on a protein"/>
    <property type="evidence" value="ECO:0007669"/>
    <property type="project" value="UniProtKB-ARBA"/>
</dbReference>
<dbReference type="InterPro" id="IPR002312">
    <property type="entry name" value="Asp/Asn-tRNA-synth_IIb"/>
</dbReference>
<dbReference type="GO" id="GO:0016740">
    <property type="term" value="F:transferase activity"/>
    <property type="evidence" value="ECO:0007669"/>
    <property type="project" value="UniProtKB-ARBA"/>
</dbReference>
<dbReference type="InterPro" id="IPR045864">
    <property type="entry name" value="aa-tRNA-synth_II/BPL/LPL"/>
</dbReference>
<dbReference type="NCBIfam" id="TIGR00458">
    <property type="entry name" value="aspS_nondisc"/>
    <property type="match status" value="1"/>
</dbReference>
<dbReference type="EC" id="6.1.1.12" evidence="9"/>